<organism evidence="1 2">
    <name type="scientific">Haemophilus ducreyi (strain 35000HP / ATCC 700724)</name>
    <dbReference type="NCBI Taxonomy" id="233412"/>
    <lineage>
        <taxon>Bacteria</taxon>
        <taxon>Pseudomonadati</taxon>
        <taxon>Pseudomonadota</taxon>
        <taxon>Gammaproteobacteria</taxon>
        <taxon>Pasteurellales</taxon>
        <taxon>Pasteurellaceae</taxon>
        <taxon>Haemophilus</taxon>
    </lineage>
</organism>
<accession>Q7VNR0</accession>
<keyword evidence="2" id="KW-1185">Reference proteome</keyword>
<evidence type="ECO:0000313" key="2">
    <source>
        <dbReference type="Proteomes" id="UP000001022"/>
    </source>
</evidence>
<dbReference type="Proteomes" id="UP000001022">
    <property type="component" value="Chromosome"/>
</dbReference>
<dbReference type="EMBL" id="AE017143">
    <property type="protein sequence ID" value="AAP95392.1"/>
    <property type="molecule type" value="Genomic_DNA"/>
</dbReference>
<dbReference type="AlphaFoldDB" id="Q7VNR0"/>
<dbReference type="STRING" id="233412.HD_0427"/>
<dbReference type="KEGG" id="hdu:HD_0427"/>
<evidence type="ECO:0000313" key="1">
    <source>
        <dbReference type="EMBL" id="AAP95392.1"/>
    </source>
</evidence>
<dbReference type="OrthoDB" id="5674805at2"/>
<reference evidence="2" key="1">
    <citation type="submission" date="2003-06" db="EMBL/GenBank/DDBJ databases">
        <title>The complete genome sequence of Haemophilus ducreyi.</title>
        <authorList>
            <person name="Munson R.S. Jr."/>
            <person name="Ray W.C."/>
            <person name="Mahairas G."/>
            <person name="Sabo P."/>
            <person name="Mungur R."/>
            <person name="Johnson L."/>
            <person name="Nguyen D."/>
            <person name="Wang J."/>
            <person name="Forst C."/>
            <person name="Hood L."/>
        </authorList>
    </citation>
    <scope>NUCLEOTIDE SEQUENCE [LARGE SCALE GENOMIC DNA]</scope>
    <source>
        <strain evidence="2">35000HP / ATCC 700724</strain>
    </source>
</reference>
<dbReference type="RefSeq" id="WP_010944445.1">
    <property type="nucleotide sequence ID" value="NC_002940.2"/>
</dbReference>
<dbReference type="eggNOG" id="ENOG5030IFV">
    <property type="taxonomic scope" value="Bacteria"/>
</dbReference>
<gene>
    <name evidence="1" type="primary">comA</name>
    <name evidence="1" type="ordered locus">HD_0427</name>
</gene>
<dbReference type="HOGENOM" id="CLU_107099_0_0_6"/>
<sequence>MNIFSKICKKETKKRQIGLAENAEYYCVVYQNSDQIIADWHIKPFNVQAWLTQTLPFDEVATFIRPIPFSYIWRKYLFFPLNLDKNVLYRQLLHILRQELPLNLEEIYFDYQIFPLTDDRLQKVIVYAVRKHYADSLICMPNTILDCELLCFA</sequence>
<protein>
    <submittedName>
        <fullName evidence="1">Competence protein A-like protein</fullName>
    </submittedName>
</protein>
<proteinExistence type="predicted"/>
<name>Q7VNR0_HAEDU</name>